<gene>
    <name evidence="1" type="ORF">I5907_13150</name>
</gene>
<sequence>MQNLETFNTKVNELNDEIKSHYQIYSTDNKKPIYDGLRDIEKYYNSKLRILWILKEAYDIENEGVGDWSIVGEQPEAFLKKAGGARSTWHPIIYTSYCMLNNFELYDNVSFIDDDPSMVNVLNEIAFINVQKFAGNTTSKHGEIRDAYNLHKGILLKQIETYDPHVVICGGTLYHFASDLGLDQSCHHYDEFDYYITNRLYIAAHHPAAPKSHDAKEEYIDDIVRIAKKYFANNGHLRL</sequence>
<dbReference type="AlphaFoldDB" id="A0A931EAF3"/>
<protein>
    <recommendedName>
        <fullName evidence="3">Uracil-DNA glycosylase</fullName>
    </recommendedName>
</protein>
<evidence type="ECO:0000313" key="2">
    <source>
        <dbReference type="Proteomes" id="UP000628448"/>
    </source>
</evidence>
<organism evidence="1 2">
    <name type="scientific">Panacibacter microcysteis</name>
    <dbReference type="NCBI Taxonomy" id="2793269"/>
    <lineage>
        <taxon>Bacteria</taxon>
        <taxon>Pseudomonadati</taxon>
        <taxon>Bacteroidota</taxon>
        <taxon>Chitinophagia</taxon>
        <taxon>Chitinophagales</taxon>
        <taxon>Chitinophagaceae</taxon>
        <taxon>Panacibacter</taxon>
    </lineage>
</organism>
<comment type="caution">
    <text evidence="1">The sequence shown here is derived from an EMBL/GenBank/DDBJ whole genome shotgun (WGS) entry which is preliminary data.</text>
</comment>
<accession>A0A931EAF3</accession>
<proteinExistence type="predicted"/>
<reference evidence="1" key="1">
    <citation type="submission" date="2020-11" db="EMBL/GenBank/DDBJ databases">
        <title>Bacterial whole genome sequence for Panacibacter sp. DH6.</title>
        <authorList>
            <person name="Le V."/>
            <person name="Ko S."/>
            <person name="Ahn C.-Y."/>
            <person name="Oh H.-M."/>
        </authorList>
    </citation>
    <scope>NUCLEOTIDE SEQUENCE</scope>
    <source>
        <strain evidence="1">DH6</strain>
    </source>
</reference>
<dbReference type="EMBL" id="JADWYR010000002">
    <property type="protein sequence ID" value="MBG9377184.1"/>
    <property type="molecule type" value="Genomic_DNA"/>
</dbReference>
<dbReference type="Proteomes" id="UP000628448">
    <property type="component" value="Unassembled WGS sequence"/>
</dbReference>
<name>A0A931EAF3_9BACT</name>
<evidence type="ECO:0008006" key="3">
    <source>
        <dbReference type="Google" id="ProtNLM"/>
    </source>
</evidence>
<dbReference type="RefSeq" id="WP_196991283.1">
    <property type="nucleotide sequence ID" value="NZ_JADWYR010000002.1"/>
</dbReference>
<keyword evidence="2" id="KW-1185">Reference proteome</keyword>
<evidence type="ECO:0000313" key="1">
    <source>
        <dbReference type="EMBL" id="MBG9377184.1"/>
    </source>
</evidence>